<accession>A0A550CF61</accession>
<comment type="caution">
    <text evidence="2">The sequence shown here is derived from an EMBL/GenBank/DDBJ whole genome shotgun (WGS) entry which is preliminary data.</text>
</comment>
<name>A0A550CF61_9AGAR</name>
<feature type="region of interest" description="Disordered" evidence="1">
    <location>
        <begin position="45"/>
        <end position="80"/>
    </location>
</feature>
<dbReference type="AlphaFoldDB" id="A0A550CF61"/>
<proteinExistence type="predicted"/>
<keyword evidence="3" id="KW-1185">Reference proteome</keyword>
<sequence length="135" mass="15059">MRPVRLRGSVLPRPDLEFGVEGGTGYDLSDLRAWVDASAHQTSNESPIWTRRGLTRKGDKTKSYRSTRKRPLATPTTRCIPRPPLTAAVPFFLRRRRPVGVLEQQLGTADLCTTLVYGATTRGLISRAISDRSPR</sequence>
<evidence type="ECO:0000313" key="3">
    <source>
        <dbReference type="Proteomes" id="UP000320762"/>
    </source>
</evidence>
<dbReference type="EMBL" id="VDMD01000009">
    <property type="protein sequence ID" value="TRM63447.1"/>
    <property type="molecule type" value="Genomic_DNA"/>
</dbReference>
<gene>
    <name evidence="2" type="ORF">BD626DRAFT_494414</name>
</gene>
<reference evidence="2 3" key="1">
    <citation type="journal article" date="2019" name="New Phytol.">
        <title>Comparative genomics reveals unique wood-decay strategies and fruiting body development in the Schizophyllaceae.</title>
        <authorList>
            <person name="Almasi E."/>
            <person name="Sahu N."/>
            <person name="Krizsan K."/>
            <person name="Balint B."/>
            <person name="Kovacs G.M."/>
            <person name="Kiss B."/>
            <person name="Cseklye J."/>
            <person name="Drula E."/>
            <person name="Henrissat B."/>
            <person name="Nagy I."/>
            <person name="Chovatia M."/>
            <person name="Adam C."/>
            <person name="LaButti K."/>
            <person name="Lipzen A."/>
            <person name="Riley R."/>
            <person name="Grigoriev I.V."/>
            <person name="Nagy L.G."/>
        </authorList>
    </citation>
    <scope>NUCLEOTIDE SEQUENCE [LARGE SCALE GENOMIC DNA]</scope>
    <source>
        <strain evidence="2 3">NL-1724</strain>
    </source>
</reference>
<organism evidence="2 3">
    <name type="scientific">Schizophyllum amplum</name>
    <dbReference type="NCBI Taxonomy" id="97359"/>
    <lineage>
        <taxon>Eukaryota</taxon>
        <taxon>Fungi</taxon>
        <taxon>Dikarya</taxon>
        <taxon>Basidiomycota</taxon>
        <taxon>Agaricomycotina</taxon>
        <taxon>Agaricomycetes</taxon>
        <taxon>Agaricomycetidae</taxon>
        <taxon>Agaricales</taxon>
        <taxon>Schizophyllaceae</taxon>
        <taxon>Schizophyllum</taxon>
    </lineage>
</organism>
<evidence type="ECO:0000313" key="2">
    <source>
        <dbReference type="EMBL" id="TRM63447.1"/>
    </source>
</evidence>
<evidence type="ECO:0000256" key="1">
    <source>
        <dbReference type="SAM" id="MobiDB-lite"/>
    </source>
</evidence>
<dbReference type="Proteomes" id="UP000320762">
    <property type="component" value="Unassembled WGS sequence"/>
</dbReference>
<protein>
    <submittedName>
        <fullName evidence="2">Uncharacterized protein</fullName>
    </submittedName>
</protein>